<feature type="binding site" evidence="6 9">
    <location>
        <position position="251"/>
    </location>
    <ligand>
        <name>Mg(2+)</name>
        <dbReference type="ChEBI" id="CHEBI:18420"/>
    </ligand>
</feature>
<dbReference type="CDD" id="cd03313">
    <property type="entry name" value="enolase"/>
    <property type="match status" value="1"/>
</dbReference>
<feature type="domain" description="Enolase C-terminal TIM barrel" evidence="10">
    <location>
        <begin position="146"/>
        <end position="433"/>
    </location>
</feature>
<sequence length="436" mass="47521">MNTYIYEELFKIKSVKGYMVIDSRGYPTVAVRVVTNGLGVGVAYAPSGASTGKYEALELRDGDTRFHGKGVNKAIDNVNKVIAPAIIDTDSRKQREIDYKLIQIDGTSNKSKLGGNAVVATSLAVAKAAASTYELPLFIYIGGVNAVTMPVPMLNIINGGVHAGNNLDFQEFMIVPGGFDTFSEALRASVEVYHELKKVLKEKYGAIAVNVGDEGGFAPPMSKTVEAIDSIIEAIKRAGYKEGEDIALAIDAASSQLYDIEKKVYRIDGLELSRDELIDYYKQLIEQYPIVSIEDPLNEEDFEGFSIITREIGDRVLIVGDDLFVTNPSRFLKGISMNAGNAILVKVNQIGTLTETIDVVNIAKRNGYKAIISHRSGETEDTSIADLAVGLSTGLIKTGAPARGERTAKYNRLLEIESMIEKPYYPGFTVFPKKPH</sequence>
<keyword evidence="5 6" id="KW-0456">Lyase</keyword>
<dbReference type="GO" id="GO:0004634">
    <property type="term" value="F:phosphopyruvate hydratase activity"/>
    <property type="evidence" value="ECO:0007669"/>
    <property type="project" value="UniProtKB-UniRule"/>
</dbReference>
<dbReference type="SFLD" id="SFLDF00002">
    <property type="entry name" value="enolase"/>
    <property type="match status" value="1"/>
</dbReference>
<dbReference type="NCBIfam" id="TIGR01060">
    <property type="entry name" value="eno"/>
    <property type="match status" value="1"/>
</dbReference>
<feature type="active site" description="Proton acceptor" evidence="6 7">
    <location>
        <position position="346"/>
    </location>
</feature>
<feature type="binding site" evidence="8">
    <location>
        <position position="162"/>
    </location>
    <ligand>
        <name>substrate</name>
    </ligand>
</feature>
<proteinExistence type="inferred from homology"/>
<evidence type="ECO:0000259" key="10">
    <source>
        <dbReference type="SMART" id="SM01192"/>
    </source>
</evidence>
<dbReference type="Pfam" id="PF00113">
    <property type="entry name" value="Enolase_C"/>
    <property type="match status" value="1"/>
</dbReference>
<dbReference type="InterPro" id="IPR029017">
    <property type="entry name" value="Enolase-like_N"/>
</dbReference>
<dbReference type="InterPro" id="IPR020811">
    <property type="entry name" value="Enolase_N"/>
</dbReference>
<comment type="similarity">
    <text evidence="2 6">Belongs to the enolase family.</text>
</comment>
<evidence type="ECO:0000256" key="1">
    <source>
        <dbReference type="ARBA" id="ARBA00005031"/>
    </source>
</evidence>
<gene>
    <name evidence="6" type="primary">eno</name>
    <name evidence="12" type="ORF">ENU14_00815</name>
</gene>
<feature type="binding site" evidence="8">
    <location>
        <position position="294"/>
    </location>
    <ligand>
        <name>substrate</name>
    </ligand>
</feature>
<dbReference type="GO" id="GO:0005576">
    <property type="term" value="C:extracellular region"/>
    <property type="evidence" value="ECO:0007669"/>
    <property type="project" value="UniProtKB-SubCell"/>
</dbReference>
<dbReference type="HAMAP" id="MF_00318">
    <property type="entry name" value="Enolase"/>
    <property type="match status" value="1"/>
</dbReference>
<dbReference type="PRINTS" id="PR00148">
    <property type="entry name" value="ENOLASE"/>
</dbReference>
<feature type="active site" description="Proton donor" evidence="6 7">
    <location>
        <position position="214"/>
    </location>
</feature>
<feature type="binding site" evidence="6">
    <location>
        <position position="397"/>
    </location>
    <ligand>
        <name>(2R)-2-phosphoglycerate</name>
        <dbReference type="ChEBI" id="CHEBI:58289"/>
    </ligand>
</feature>
<evidence type="ECO:0000256" key="5">
    <source>
        <dbReference type="ARBA" id="ARBA00023239"/>
    </source>
</evidence>
<reference evidence="12" key="1">
    <citation type="journal article" date="2020" name="mSystems">
        <title>Genome- and Community-Level Interaction Insights into Carbon Utilization and Element Cycling Functions of Hydrothermarchaeota in Hydrothermal Sediment.</title>
        <authorList>
            <person name="Zhou Z."/>
            <person name="Liu Y."/>
            <person name="Xu W."/>
            <person name="Pan J."/>
            <person name="Luo Z.H."/>
            <person name="Li M."/>
        </authorList>
    </citation>
    <scope>NUCLEOTIDE SEQUENCE [LARGE SCALE GENOMIC DNA]</scope>
    <source>
        <strain evidence="12">SpSt-642</strain>
    </source>
</reference>
<dbReference type="AlphaFoldDB" id="A0A7C4D6W3"/>
<dbReference type="InterPro" id="IPR000941">
    <property type="entry name" value="Enolase"/>
</dbReference>
<keyword evidence="4 6" id="KW-0324">Glycolysis</keyword>
<dbReference type="SFLD" id="SFLDG00178">
    <property type="entry name" value="enolase"/>
    <property type="match status" value="1"/>
</dbReference>
<feature type="binding site" evidence="8">
    <location>
        <position position="171"/>
    </location>
    <ligand>
        <name>substrate</name>
    </ligand>
</feature>
<dbReference type="EMBL" id="DTBJ01000011">
    <property type="protein sequence ID" value="HGM58122.1"/>
    <property type="molecule type" value="Genomic_DNA"/>
</dbReference>
<dbReference type="SFLD" id="SFLDS00001">
    <property type="entry name" value="Enolase"/>
    <property type="match status" value="1"/>
</dbReference>
<keyword evidence="3 6" id="KW-0460">Magnesium</keyword>
<dbReference type="Gene3D" id="3.30.390.10">
    <property type="entry name" value="Enolase-like, N-terminal domain"/>
    <property type="match status" value="1"/>
</dbReference>
<feature type="binding site" evidence="8">
    <location>
        <position position="321"/>
    </location>
    <ligand>
        <name>substrate</name>
    </ligand>
</feature>
<dbReference type="SUPFAM" id="SSF51604">
    <property type="entry name" value="Enolase C-terminal domain-like"/>
    <property type="match status" value="1"/>
</dbReference>
<evidence type="ECO:0000256" key="9">
    <source>
        <dbReference type="PIRSR" id="PIRSR001400-3"/>
    </source>
</evidence>
<feature type="binding site" evidence="6">
    <location>
        <position position="375"/>
    </location>
    <ligand>
        <name>(2R)-2-phosphoglycerate</name>
        <dbReference type="ChEBI" id="CHEBI:58289"/>
    </ligand>
</feature>
<keyword evidence="6" id="KW-0963">Cytoplasm</keyword>
<feature type="binding site" evidence="6">
    <location>
        <position position="376"/>
    </location>
    <ligand>
        <name>(2R)-2-phosphoglycerate</name>
        <dbReference type="ChEBI" id="CHEBI:58289"/>
    </ligand>
</feature>
<comment type="caution">
    <text evidence="12">The sequence shown here is derived from an EMBL/GenBank/DDBJ whole genome shotgun (WGS) entry which is preliminary data.</text>
</comment>
<dbReference type="InterPro" id="IPR020810">
    <property type="entry name" value="Enolase_C"/>
</dbReference>
<dbReference type="SMART" id="SM01193">
    <property type="entry name" value="Enolase_N"/>
    <property type="match status" value="1"/>
</dbReference>
<comment type="catalytic activity">
    <reaction evidence="6">
        <text>(2R)-2-phosphoglycerate = phosphoenolpyruvate + H2O</text>
        <dbReference type="Rhea" id="RHEA:10164"/>
        <dbReference type="ChEBI" id="CHEBI:15377"/>
        <dbReference type="ChEBI" id="CHEBI:58289"/>
        <dbReference type="ChEBI" id="CHEBI:58702"/>
        <dbReference type="EC" id="4.2.1.11"/>
    </reaction>
</comment>
<comment type="pathway">
    <text evidence="1 6">Carbohydrate degradation; glycolysis; pyruvate from D-glyceraldehyde 3-phosphate: step 4/5.</text>
</comment>
<evidence type="ECO:0000256" key="6">
    <source>
        <dbReference type="HAMAP-Rule" id="MF_00318"/>
    </source>
</evidence>
<dbReference type="SUPFAM" id="SSF54826">
    <property type="entry name" value="Enolase N-terminal domain-like"/>
    <property type="match status" value="1"/>
</dbReference>
<dbReference type="GO" id="GO:0000287">
    <property type="term" value="F:magnesium ion binding"/>
    <property type="evidence" value="ECO:0007669"/>
    <property type="project" value="UniProtKB-UniRule"/>
</dbReference>
<comment type="cofactor">
    <cofactor evidence="9">
        <name>Mg(2+)</name>
        <dbReference type="ChEBI" id="CHEBI:18420"/>
    </cofactor>
    <text evidence="9">Mg(2+) is required for catalysis and for stabilizing the dimer.</text>
</comment>
<name>A0A7C4D6W3_STAMA</name>
<feature type="binding site" evidence="6 9">
    <location>
        <position position="294"/>
    </location>
    <ligand>
        <name>Mg(2+)</name>
        <dbReference type="ChEBI" id="CHEBI:18420"/>
    </ligand>
</feature>
<keyword evidence="6" id="KW-0964">Secreted</keyword>
<feature type="binding site" evidence="8">
    <location>
        <begin position="373"/>
        <end position="376"/>
    </location>
    <ligand>
        <name>substrate</name>
    </ligand>
</feature>
<dbReference type="InterPro" id="IPR036849">
    <property type="entry name" value="Enolase-like_C_sf"/>
</dbReference>
<dbReference type="GO" id="GO:0006096">
    <property type="term" value="P:glycolytic process"/>
    <property type="evidence" value="ECO:0007669"/>
    <property type="project" value="UniProtKB-UniRule"/>
</dbReference>
<feature type="domain" description="Enolase N-terminal" evidence="11">
    <location>
        <begin position="12"/>
        <end position="141"/>
    </location>
</feature>
<dbReference type="UniPathway" id="UPA00109">
    <property type="reaction ID" value="UER00187"/>
</dbReference>
<dbReference type="InterPro" id="IPR020809">
    <property type="entry name" value="Enolase_CS"/>
</dbReference>
<evidence type="ECO:0000313" key="12">
    <source>
        <dbReference type="EMBL" id="HGM58122.1"/>
    </source>
</evidence>
<comment type="function">
    <text evidence="6">Catalyzes the reversible conversion of 2-phosphoglycerate (2-PG) into phosphoenolpyruvate (PEP). It is essential for the degradation of carbohydrates via glycolysis.</text>
</comment>
<dbReference type="GO" id="GO:0000015">
    <property type="term" value="C:phosphopyruvate hydratase complex"/>
    <property type="evidence" value="ECO:0007669"/>
    <property type="project" value="InterPro"/>
</dbReference>
<evidence type="ECO:0000259" key="11">
    <source>
        <dbReference type="SMART" id="SM01193"/>
    </source>
</evidence>
<comment type="cofactor">
    <cofactor evidence="6">
        <name>Mg(2+)</name>
        <dbReference type="ChEBI" id="CHEBI:18420"/>
    </cofactor>
    <text evidence="6">Binds a second Mg(2+) ion via substrate during catalysis.</text>
</comment>
<dbReference type="Pfam" id="PF03952">
    <property type="entry name" value="Enolase_N"/>
    <property type="match status" value="1"/>
</dbReference>
<evidence type="ECO:0000256" key="3">
    <source>
        <dbReference type="ARBA" id="ARBA00022842"/>
    </source>
</evidence>
<comment type="subcellular location">
    <subcellularLocation>
        <location evidence="6">Cytoplasm</location>
    </subcellularLocation>
    <subcellularLocation>
        <location evidence="6">Secreted</location>
    </subcellularLocation>
    <subcellularLocation>
        <location evidence="6">Cell surface</location>
    </subcellularLocation>
    <text evidence="6">Fractions of enolase are present in both the cytoplasm and on the cell surface.</text>
</comment>
<keyword evidence="6 9" id="KW-0479">Metal-binding</keyword>
<evidence type="ECO:0000256" key="4">
    <source>
        <dbReference type="ARBA" id="ARBA00023152"/>
    </source>
</evidence>
<keyword evidence="12" id="KW-0670">Pyruvate</keyword>
<evidence type="ECO:0000256" key="2">
    <source>
        <dbReference type="ARBA" id="ARBA00009604"/>
    </source>
</evidence>
<evidence type="ECO:0000256" key="7">
    <source>
        <dbReference type="PIRSR" id="PIRSR001400-1"/>
    </source>
</evidence>
<evidence type="ECO:0000256" key="8">
    <source>
        <dbReference type="PIRSR" id="PIRSR001400-2"/>
    </source>
</evidence>
<organism evidence="12">
    <name type="scientific">Staphylothermus marinus</name>
    <dbReference type="NCBI Taxonomy" id="2280"/>
    <lineage>
        <taxon>Archaea</taxon>
        <taxon>Thermoproteota</taxon>
        <taxon>Thermoprotei</taxon>
        <taxon>Desulfurococcales</taxon>
        <taxon>Desulfurococcaceae</taxon>
        <taxon>Staphylothermus</taxon>
    </lineage>
</organism>
<dbReference type="SMART" id="SM01192">
    <property type="entry name" value="Enolase_C"/>
    <property type="match status" value="1"/>
</dbReference>
<feature type="binding site" evidence="6 9">
    <location>
        <position position="321"/>
    </location>
    <ligand>
        <name>Mg(2+)</name>
        <dbReference type="ChEBI" id="CHEBI:18420"/>
    </ligand>
</feature>
<dbReference type="PROSITE" id="PS00164">
    <property type="entry name" value="ENOLASE"/>
    <property type="match status" value="1"/>
</dbReference>
<accession>A0A7C4D6W3</accession>
<dbReference type="PIRSF" id="PIRSF001400">
    <property type="entry name" value="Enolase"/>
    <property type="match status" value="1"/>
</dbReference>
<feature type="binding site" evidence="6">
    <location>
        <position position="346"/>
    </location>
    <ligand>
        <name>(2R)-2-phosphoglycerate</name>
        <dbReference type="ChEBI" id="CHEBI:58289"/>
    </ligand>
</feature>
<dbReference type="PANTHER" id="PTHR11902">
    <property type="entry name" value="ENOLASE"/>
    <property type="match status" value="1"/>
</dbReference>
<feature type="binding site" evidence="8">
    <location>
        <position position="397"/>
    </location>
    <ligand>
        <name>substrate</name>
    </ligand>
</feature>
<dbReference type="PANTHER" id="PTHR11902:SF1">
    <property type="entry name" value="ENOLASE"/>
    <property type="match status" value="1"/>
</dbReference>
<dbReference type="GO" id="GO:0009986">
    <property type="term" value="C:cell surface"/>
    <property type="evidence" value="ECO:0007669"/>
    <property type="project" value="UniProtKB-SubCell"/>
</dbReference>
<dbReference type="EC" id="4.2.1.11" evidence="6"/>
<protein>
    <recommendedName>
        <fullName evidence="6">Enolase</fullName>
        <ecNumber evidence="6">4.2.1.11</ecNumber>
    </recommendedName>
    <alternativeName>
        <fullName evidence="6">2-phospho-D-glycerate hydro-lyase</fullName>
    </alternativeName>
    <alternativeName>
        <fullName evidence="6">2-phosphoglycerate dehydratase</fullName>
    </alternativeName>
</protein>
<feature type="binding site" evidence="6">
    <location>
        <position position="170"/>
    </location>
    <ligand>
        <name>(2R)-2-phosphoglycerate</name>
        <dbReference type="ChEBI" id="CHEBI:58289"/>
    </ligand>
</feature>
<dbReference type="Gene3D" id="3.20.20.120">
    <property type="entry name" value="Enolase-like C-terminal domain"/>
    <property type="match status" value="1"/>
</dbReference>